<evidence type="ECO:0000313" key="1">
    <source>
        <dbReference type="EMBL" id="MCC2120826.1"/>
    </source>
</evidence>
<sequence>MENEMDLSIARFIREQREREEQEERERLRKQYDPRERITYTLEEMIEGIRSGRQYLYTLLLEFEPKDLLEGRLTVPFIKNFYDVEQNEAGMILLASNARKVVFNVSDAPCTKVKMPLNKWIEQTKEAMKDMHIYIKPGKKAVVGNMEYFCYTAPTSRGRLFNIVFRLKKGGRIYAGNLNCPEEEQKGMGLLLEAMVHVIEEMNR</sequence>
<dbReference type="EMBL" id="JAJEPV010000045">
    <property type="protein sequence ID" value="MCC2120826.1"/>
    <property type="molecule type" value="Genomic_DNA"/>
</dbReference>
<gene>
    <name evidence="1" type="ORF">LKD75_14720</name>
</gene>
<accession>A0AAE3D9R4</accession>
<comment type="caution">
    <text evidence="1">The sequence shown here is derived from an EMBL/GenBank/DDBJ whole genome shotgun (WGS) entry which is preliminary data.</text>
</comment>
<dbReference type="AlphaFoldDB" id="A0AAE3D9R4"/>
<reference evidence="1 2" key="1">
    <citation type="submission" date="2021-10" db="EMBL/GenBank/DDBJ databases">
        <title>Anaerobic single-cell dispensing facilitates the cultivation of human gut bacteria.</title>
        <authorList>
            <person name="Afrizal A."/>
        </authorList>
    </citation>
    <scope>NUCLEOTIDE SEQUENCE [LARGE SCALE GENOMIC DNA]</scope>
    <source>
        <strain evidence="1 2">CLA-AA-H273</strain>
    </source>
</reference>
<dbReference type="Proteomes" id="UP001197795">
    <property type="component" value="Unassembled WGS sequence"/>
</dbReference>
<proteinExistence type="predicted"/>
<protein>
    <submittedName>
        <fullName evidence="1">Uncharacterized protein</fullName>
    </submittedName>
</protein>
<dbReference type="RefSeq" id="WP_118547339.1">
    <property type="nucleotide sequence ID" value="NZ_JAJEPV010000045.1"/>
</dbReference>
<evidence type="ECO:0000313" key="2">
    <source>
        <dbReference type="Proteomes" id="UP001197795"/>
    </source>
</evidence>
<name>A0AAE3D9R4_9FIRM</name>
<keyword evidence="2" id="KW-1185">Reference proteome</keyword>
<organism evidence="1 2">
    <name type="scientific">Waltera acetigignens</name>
    <dbReference type="NCBI Taxonomy" id="2981769"/>
    <lineage>
        <taxon>Bacteria</taxon>
        <taxon>Bacillati</taxon>
        <taxon>Bacillota</taxon>
        <taxon>Clostridia</taxon>
        <taxon>Lachnospirales</taxon>
        <taxon>Lachnospiraceae</taxon>
        <taxon>Waltera</taxon>
    </lineage>
</organism>